<feature type="domain" description="C2H2-type" evidence="8">
    <location>
        <begin position="254"/>
        <end position="277"/>
    </location>
</feature>
<dbReference type="Gene3D" id="3.40.1800.20">
    <property type="match status" value="1"/>
</dbReference>
<keyword evidence="1 6" id="KW-0479">Metal-binding</keyword>
<name>A0A8D8V4J1_9HEMI</name>
<evidence type="ECO:0000256" key="4">
    <source>
        <dbReference type="ARBA" id="ARBA00022833"/>
    </source>
</evidence>
<feature type="region of interest" description="Disordered" evidence="7">
    <location>
        <begin position="1"/>
        <end position="39"/>
    </location>
</feature>
<keyword evidence="3 5" id="KW-0863">Zinc-finger</keyword>
<dbReference type="InterPro" id="IPR012934">
    <property type="entry name" value="Znf_AD"/>
</dbReference>
<evidence type="ECO:0000256" key="7">
    <source>
        <dbReference type="SAM" id="MobiDB-lite"/>
    </source>
</evidence>
<proteinExistence type="predicted"/>
<dbReference type="SMART" id="SM00868">
    <property type="entry name" value="zf-AD"/>
    <property type="match status" value="1"/>
</dbReference>
<feature type="binding site" evidence="6">
    <location>
        <position position="140"/>
    </location>
    <ligand>
        <name>Zn(2+)</name>
        <dbReference type="ChEBI" id="CHEBI:29105"/>
    </ligand>
</feature>
<dbReference type="EMBL" id="HBUF01357932">
    <property type="protein sequence ID" value="CAG6718840.1"/>
    <property type="molecule type" value="Transcribed_RNA"/>
</dbReference>
<dbReference type="GO" id="GO:0005634">
    <property type="term" value="C:nucleus"/>
    <property type="evidence" value="ECO:0007669"/>
    <property type="project" value="InterPro"/>
</dbReference>
<evidence type="ECO:0000256" key="1">
    <source>
        <dbReference type="ARBA" id="ARBA00022723"/>
    </source>
</evidence>
<dbReference type="InterPro" id="IPR013087">
    <property type="entry name" value="Znf_C2H2_type"/>
</dbReference>
<dbReference type="PROSITE" id="PS00028">
    <property type="entry name" value="ZINC_FINGER_C2H2_1"/>
    <property type="match status" value="6"/>
</dbReference>
<reference evidence="10" key="1">
    <citation type="submission" date="2021-05" db="EMBL/GenBank/DDBJ databases">
        <authorList>
            <person name="Alioto T."/>
            <person name="Alioto T."/>
            <person name="Gomez Garrido J."/>
        </authorList>
    </citation>
    <scope>NUCLEOTIDE SEQUENCE</scope>
</reference>
<sequence>MEKNETEADVEKQERKENEISRKRKRETKVKHEEKRTKKSEKVTSKLVDLFQQPFVIDHLLKYVEQKIPDAAMDSSTQSENENETIASSKCVCRLCTKSDKTIYLKLFHADKTMTPIANKIAYLMGEHKIEQDLLPQQICLGCSEMVDSSYEALRQFSKSHQILSDVVGDFRNKTHLFFHKRRGKKVAQYLKISDKTYEFSTNLLTITGLEGRASTGHSSTNSCVKCFVCLENFASGDSLKAHTSQVHSCKIEYKCASCNITFPTFTDLRAHMKISTVCNLKHKDTQLEHETRNKQNVDLPLSENDNTNNFVDETDSNDHYVNEDDNTDDCTKSENSDRISEIDIDEDSIVPNEDDADPIACTLLKRKRKKQIVLQYYIKILKKGPVESRSCNYCDQIFKLTHSDEYIKAHILTHSLSHDKESMDINTLDIGQHAGTTPCYMCSLCKIPKPTPDAIKKHLGFNCSVLRKKYNLKARRGDNPNCYQRQSKIYYCKTCNDNTPYKNKEFKLHMKENHPELVQEKLSNVCKSQNIIHNCKTCNDGTSYEVHELKLHMKENHPELLQEKLSNVSKCQNILHKCKTCNDGTPYKMKQLKLHVKEKHPELVLNCAYCKLFFIEKPLLLTHIKMAHLKNKEAKEGNDEKAPLLCEFCSLECKSKQGYLNHMKTLLNPNAKPKKQRKIRQRFQLRERDQKRPRHGFEWLHCHVCNKMLQFKEGPAALEFHIQRHNYPDNKVECCNRKYDIYIKYQKHLRSHSKNWPCKICDVPCSSMVQLQDHLTQHHSKRCEECGHEAKTFRGIIKHIEKHKNPAEKISSVPSGVKFRCAICNLLFDTKHALKAHRNQLHWEECKPKEIPDLPEPITCCGKKFLKRENLKKHTAKHIETPCKKCGAVLMTKLDLLTHNASHHSQGRECQYCSKIYTNSDSLKYHMLKHTHGRQFKCLCGLAYYTESDLRKHQKTRKIPCIGRKMLQDRQSDVETVEVMPWNMEL</sequence>
<evidence type="ECO:0000313" key="10">
    <source>
        <dbReference type="EMBL" id="CAG6718840.1"/>
    </source>
</evidence>
<dbReference type="GO" id="GO:0008270">
    <property type="term" value="F:zinc ion binding"/>
    <property type="evidence" value="ECO:0007669"/>
    <property type="project" value="UniProtKB-UniRule"/>
</dbReference>
<dbReference type="AlphaFoldDB" id="A0A8D8V4J1"/>
<evidence type="ECO:0000256" key="3">
    <source>
        <dbReference type="ARBA" id="ARBA00022771"/>
    </source>
</evidence>
<dbReference type="PROSITE" id="PS51915">
    <property type="entry name" value="ZAD"/>
    <property type="match status" value="1"/>
</dbReference>
<dbReference type="SUPFAM" id="SSF57716">
    <property type="entry name" value="Glucocorticoid receptor-like (DNA-binding domain)"/>
    <property type="match status" value="1"/>
</dbReference>
<dbReference type="PANTHER" id="PTHR24379">
    <property type="entry name" value="KRAB AND ZINC FINGER DOMAIN-CONTAINING"/>
    <property type="match status" value="1"/>
</dbReference>
<dbReference type="InterPro" id="IPR036236">
    <property type="entry name" value="Znf_C2H2_sf"/>
</dbReference>
<feature type="binding site" evidence="6">
    <location>
        <position position="96"/>
    </location>
    <ligand>
        <name>Zn(2+)</name>
        <dbReference type="ChEBI" id="CHEBI:29105"/>
    </ligand>
</feature>
<feature type="compositionally biased region" description="Basic and acidic residues" evidence="7">
    <location>
        <begin position="30"/>
        <end position="39"/>
    </location>
</feature>
<feature type="domain" description="C2H2-type" evidence="8">
    <location>
        <begin position="909"/>
        <end position="936"/>
    </location>
</feature>
<feature type="binding site" evidence="6">
    <location>
        <position position="93"/>
    </location>
    <ligand>
        <name>Zn(2+)</name>
        <dbReference type="ChEBI" id="CHEBI:29105"/>
    </ligand>
</feature>
<evidence type="ECO:0000259" key="9">
    <source>
        <dbReference type="PROSITE" id="PS51915"/>
    </source>
</evidence>
<feature type="region of interest" description="Disordered" evidence="7">
    <location>
        <begin position="299"/>
        <end position="337"/>
    </location>
</feature>
<keyword evidence="2" id="KW-0677">Repeat</keyword>
<protein>
    <submittedName>
        <fullName evidence="10">Zinc finger protein 782</fullName>
    </submittedName>
</protein>
<dbReference type="SUPFAM" id="SSF57667">
    <property type="entry name" value="beta-beta-alpha zinc fingers"/>
    <property type="match status" value="1"/>
</dbReference>
<feature type="binding site" evidence="6">
    <location>
        <position position="143"/>
    </location>
    <ligand>
        <name>Zn(2+)</name>
        <dbReference type="ChEBI" id="CHEBI:29105"/>
    </ligand>
</feature>
<evidence type="ECO:0000256" key="6">
    <source>
        <dbReference type="PROSITE-ProRule" id="PRU01263"/>
    </source>
</evidence>
<feature type="domain" description="ZAD" evidence="9">
    <location>
        <begin position="91"/>
        <end position="167"/>
    </location>
</feature>
<dbReference type="PANTHER" id="PTHR24379:SF121">
    <property type="entry name" value="C2H2-TYPE DOMAIN-CONTAINING PROTEIN"/>
    <property type="match status" value="1"/>
</dbReference>
<feature type="domain" description="C2H2-type" evidence="8">
    <location>
        <begin position="820"/>
        <end position="848"/>
    </location>
</feature>
<dbReference type="SMART" id="SM00355">
    <property type="entry name" value="ZnF_C2H2"/>
    <property type="match status" value="15"/>
</dbReference>
<feature type="compositionally biased region" description="Basic and acidic residues" evidence="7">
    <location>
        <begin position="1"/>
        <end position="21"/>
    </location>
</feature>
<dbReference type="PROSITE" id="PS50157">
    <property type="entry name" value="ZINC_FINGER_C2H2_2"/>
    <property type="match status" value="3"/>
</dbReference>
<evidence type="ECO:0000256" key="2">
    <source>
        <dbReference type="ARBA" id="ARBA00022737"/>
    </source>
</evidence>
<evidence type="ECO:0000259" key="8">
    <source>
        <dbReference type="PROSITE" id="PS50157"/>
    </source>
</evidence>
<organism evidence="10">
    <name type="scientific">Cacopsylla melanoneura</name>
    <dbReference type="NCBI Taxonomy" id="428564"/>
    <lineage>
        <taxon>Eukaryota</taxon>
        <taxon>Metazoa</taxon>
        <taxon>Ecdysozoa</taxon>
        <taxon>Arthropoda</taxon>
        <taxon>Hexapoda</taxon>
        <taxon>Insecta</taxon>
        <taxon>Pterygota</taxon>
        <taxon>Neoptera</taxon>
        <taxon>Paraneoptera</taxon>
        <taxon>Hemiptera</taxon>
        <taxon>Sternorrhyncha</taxon>
        <taxon>Psylloidea</taxon>
        <taxon>Psyllidae</taxon>
        <taxon>Psyllinae</taxon>
        <taxon>Cacopsylla</taxon>
    </lineage>
</organism>
<dbReference type="Gene3D" id="3.30.160.60">
    <property type="entry name" value="Classic Zinc Finger"/>
    <property type="match status" value="3"/>
</dbReference>
<accession>A0A8D8V4J1</accession>
<evidence type="ECO:0000256" key="5">
    <source>
        <dbReference type="PROSITE-ProRule" id="PRU00042"/>
    </source>
</evidence>
<keyword evidence="4 6" id="KW-0862">Zinc</keyword>